<keyword evidence="1" id="KW-0812">Transmembrane</keyword>
<dbReference type="AlphaFoldDB" id="A0A6J6NRR4"/>
<reference evidence="2" key="1">
    <citation type="submission" date="2020-05" db="EMBL/GenBank/DDBJ databases">
        <authorList>
            <person name="Chiriac C."/>
            <person name="Salcher M."/>
            <person name="Ghai R."/>
            <person name="Kavagutti S V."/>
        </authorList>
    </citation>
    <scope>NUCLEOTIDE SEQUENCE</scope>
</reference>
<dbReference type="Gene3D" id="1.25.40.10">
    <property type="entry name" value="Tetratricopeptide repeat domain"/>
    <property type="match status" value="1"/>
</dbReference>
<accession>A0A6J6NRR4</accession>
<dbReference type="EMBL" id="CAEZXM010000101">
    <property type="protein sequence ID" value="CAB4689420.1"/>
    <property type="molecule type" value="Genomic_DNA"/>
</dbReference>
<protein>
    <submittedName>
        <fullName evidence="2">Unannotated protein</fullName>
    </submittedName>
</protein>
<sequence length="244" mass="26008">MNPDRLAELEEERRFLLGSLVDLEREREAGDVEDADYEALRDGYTARAATVLRNIEHGLAAAAPRAPRQRMRRVLVGLAVVAVGVTAGWLVARSSGQRLPGDTITGGSSPDRTAVLLSEARALLGTDPAGASQRYLSVLSIDPDNAEAHTYTGWLLAISTQNQAAGDSAATLEVAKKDLERAIEIDPTFPDPHCFLAVIAARFEKDLAAGKVRAAECLANNPPTEMRGMIESFAGSLDSAPTTS</sequence>
<feature type="transmembrane region" description="Helical" evidence="1">
    <location>
        <begin position="74"/>
        <end position="92"/>
    </location>
</feature>
<dbReference type="SUPFAM" id="SSF48452">
    <property type="entry name" value="TPR-like"/>
    <property type="match status" value="1"/>
</dbReference>
<dbReference type="InterPro" id="IPR011990">
    <property type="entry name" value="TPR-like_helical_dom_sf"/>
</dbReference>
<evidence type="ECO:0000256" key="1">
    <source>
        <dbReference type="SAM" id="Phobius"/>
    </source>
</evidence>
<proteinExistence type="predicted"/>
<evidence type="ECO:0000313" key="2">
    <source>
        <dbReference type="EMBL" id="CAB4689420.1"/>
    </source>
</evidence>
<organism evidence="2">
    <name type="scientific">freshwater metagenome</name>
    <dbReference type="NCBI Taxonomy" id="449393"/>
    <lineage>
        <taxon>unclassified sequences</taxon>
        <taxon>metagenomes</taxon>
        <taxon>ecological metagenomes</taxon>
    </lineage>
</organism>
<keyword evidence="1" id="KW-1133">Transmembrane helix</keyword>
<gene>
    <name evidence="2" type="ORF">UFOPK2366_00666</name>
</gene>
<keyword evidence="1" id="KW-0472">Membrane</keyword>
<name>A0A6J6NRR4_9ZZZZ</name>